<dbReference type="InterPro" id="IPR045046">
    <property type="entry name" value="Vps9-like"/>
</dbReference>
<dbReference type="GO" id="GO:0005829">
    <property type="term" value="C:cytosol"/>
    <property type="evidence" value="ECO:0007669"/>
    <property type="project" value="TreeGrafter"/>
</dbReference>
<dbReference type="GeneID" id="75913178"/>
<organism evidence="3 4">
    <name type="scientific">Umbelopsis ramanniana AG</name>
    <dbReference type="NCBI Taxonomy" id="1314678"/>
    <lineage>
        <taxon>Eukaryota</taxon>
        <taxon>Fungi</taxon>
        <taxon>Fungi incertae sedis</taxon>
        <taxon>Mucoromycota</taxon>
        <taxon>Mucoromycotina</taxon>
        <taxon>Umbelopsidomycetes</taxon>
        <taxon>Umbelopsidales</taxon>
        <taxon>Umbelopsidaceae</taxon>
        <taxon>Umbelopsis</taxon>
    </lineage>
</organism>
<dbReference type="PANTHER" id="PTHR23101:SF25">
    <property type="entry name" value="GTPASE-ACTIVATING PROTEIN AND VPS9 DOMAIN-CONTAINING PROTEIN 1"/>
    <property type="match status" value="1"/>
</dbReference>
<evidence type="ECO:0000259" key="2">
    <source>
        <dbReference type="PROSITE" id="PS51205"/>
    </source>
</evidence>
<keyword evidence="4" id="KW-1185">Reference proteome</keyword>
<feature type="compositionally biased region" description="Basic and acidic residues" evidence="1">
    <location>
        <begin position="466"/>
        <end position="484"/>
    </location>
</feature>
<dbReference type="PROSITE" id="PS51205">
    <property type="entry name" value="VPS9"/>
    <property type="match status" value="1"/>
</dbReference>
<dbReference type="GO" id="GO:0005085">
    <property type="term" value="F:guanyl-nucleotide exchange factor activity"/>
    <property type="evidence" value="ECO:0007669"/>
    <property type="project" value="InterPro"/>
</dbReference>
<gene>
    <name evidence="3" type="ORF">K450DRAFT_233903</name>
</gene>
<dbReference type="GO" id="GO:0016192">
    <property type="term" value="P:vesicle-mediated transport"/>
    <property type="evidence" value="ECO:0007669"/>
    <property type="project" value="InterPro"/>
</dbReference>
<dbReference type="Proteomes" id="UP001206595">
    <property type="component" value="Unassembled WGS sequence"/>
</dbReference>
<name>A0AAD5EE49_UMBRA</name>
<reference evidence="3" key="1">
    <citation type="submission" date="2021-06" db="EMBL/GenBank/DDBJ databases">
        <authorList>
            <consortium name="DOE Joint Genome Institute"/>
            <person name="Mondo S.J."/>
            <person name="Amses K.R."/>
            <person name="Simmons D.R."/>
            <person name="Longcore J.E."/>
            <person name="Seto K."/>
            <person name="Alves G.H."/>
            <person name="Bonds A.E."/>
            <person name="Quandt C.A."/>
            <person name="Davis W.J."/>
            <person name="Chang Y."/>
            <person name="Letcher P.M."/>
            <person name="Powell M.J."/>
            <person name="Kuo A."/>
            <person name="Labutti K."/>
            <person name="Pangilinan J."/>
            <person name="Andreopoulos W."/>
            <person name="Tritt A."/>
            <person name="Riley R."/>
            <person name="Hundley H."/>
            <person name="Johnson J."/>
            <person name="Lipzen A."/>
            <person name="Barry K."/>
            <person name="Berbee M.L."/>
            <person name="Buchler N.E."/>
            <person name="Grigoriev I.V."/>
            <person name="Spatafora J.W."/>
            <person name="Stajich J.E."/>
            <person name="James T.Y."/>
        </authorList>
    </citation>
    <scope>NUCLEOTIDE SEQUENCE</scope>
    <source>
        <strain evidence="3">AG</strain>
    </source>
</reference>
<feature type="compositionally biased region" description="Polar residues" evidence="1">
    <location>
        <begin position="7"/>
        <end position="19"/>
    </location>
</feature>
<feature type="region of interest" description="Disordered" evidence="1">
    <location>
        <begin position="362"/>
        <end position="387"/>
    </location>
</feature>
<feature type="region of interest" description="Disordered" evidence="1">
    <location>
        <begin position="1"/>
        <end position="73"/>
    </location>
</feature>
<dbReference type="PANTHER" id="PTHR23101">
    <property type="entry name" value="RAB GDP/GTP EXCHANGE FACTOR"/>
    <property type="match status" value="1"/>
</dbReference>
<dbReference type="AlphaFoldDB" id="A0AAD5EE49"/>
<accession>A0AAD5EE49</accession>
<dbReference type="Gene3D" id="1.20.1050.80">
    <property type="entry name" value="VPS9 domain"/>
    <property type="match status" value="1"/>
</dbReference>
<dbReference type="GO" id="GO:0030139">
    <property type="term" value="C:endocytic vesicle"/>
    <property type="evidence" value="ECO:0007669"/>
    <property type="project" value="TreeGrafter"/>
</dbReference>
<feature type="domain" description="VPS9" evidence="2">
    <location>
        <begin position="214"/>
        <end position="348"/>
    </location>
</feature>
<comment type="caution">
    <text evidence="3">The sequence shown here is derived from an EMBL/GenBank/DDBJ whole genome shotgun (WGS) entry which is preliminary data.</text>
</comment>
<dbReference type="InterPro" id="IPR003123">
    <property type="entry name" value="VPS9"/>
</dbReference>
<evidence type="ECO:0000313" key="3">
    <source>
        <dbReference type="EMBL" id="KAI8581261.1"/>
    </source>
</evidence>
<dbReference type="Pfam" id="PF02204">
    <property type="entry name" value="VPS9"/>
    <property type="match status" value="1"/>
</dbReference>
<evidence type="ECO:0000256" key="1">
    <source>
        <dbReference type="SAM" id="MobiDB-lite"/>
    </source>
</evidence>
<reference evidence="3" key="2">
    <citation type="journal article" date="2022" name="Proc. Natl. Acad. Sci. U.S.A.">
        <title>Diploid-dominant life cycles characterize the early evolution of Fungi.</title>
        <authorList>
            <person name="Amses K.R."/>
            <person name="Simmons D.R."/>
            <person name="Longcore J.E."/>
            <person name="Mondo S.J."/>
            <person name="Seto K."/>
            <person name="Jeronimo G.H."/>
            <person name="Bonds A.E."/>
            <person name="Quandt C.A."/>
            <person name="Davis W.J."/>
            <person name="Chang Y."/>
            <person name="Federici B.A."/>
            <person name="Kuo A."/>
            <person name="LaButti K."/>
            <person name="Pangilinan J."/>
            <person name="Andreopoulos W."/>
            <person name="Tritt A."/>
            <person name="Riley R."/>
            <person name="Hundley H."/>
            <person name="Johnson J."/>
            <person name="Lipzen A."/>
            <person name="Barry K."/>
            <person name="Lang B.F."/>
            <person name="Cuomo C.A."/>
            <person name="Buchler N.E."/>
            <person name="Grigoriev I.V."/>
            <person name="Spatafora J.W."/>
            <person name="Stajich J.E."/>
            <person name="James T.Y."/>
        </authorList>
    </citation>
    <scope>NUCLEOTIDE SEQUENCE</scope>
    <source>
        <strain evidence="3">AG</strain>
    </source>
</reference>
<dbReference type="SUPFAM" id="SSF109993">
    <property type="entry name" value="VPS9 domain"/>
    <property type="match status" value="1"/>
</dbReference>
<proteinExistence type="predicted"/>
<feature type="region of interest" description="Disordered" evidence="1">
    <location>
        <begin position="228"/>
        <end position="276"/>
    </location>
</feature>
<evidence type="ECO:0000313" key="4">
    <source>
        <dbReference type="Proteomes" id="UP001206595"/>
    </source>
</evidence>
<feature type="compositionally biased region" description="Polar residues" evidence="1">
    <location>
        <begin position="254"/>
        <end position="270"/>
    </location>
</feature>
<dbReference type="RefSeq" id="XP_051446265.1">
    <property type="nucleotide sequence ID" value="XM_051587833.1"/>
</dbReference>
<feature type="compositionally biased region" description="Basic and acidic residues" evidence="1">
    <location>
        <begin position="20"/>
        <end position="33"/>
    </location>
</feature>
<dbReference type="InterPro" id="IPR037191">
    <property type="entry name" value="VPS9_dom_sf"/>
</dbReference>
<feature type="region of interest" description="Disordered" evidence="1">
    <location>
        <begin position="453"/>
        <end position="495"/>
    </location>
</feature>
<protein>
    <recommendedName>
        <fullName evidence="2">VPS9 domain-containing protein</fullName>
    </recommendedName>
</protein>
<sequence length="576" mass="62750">MFRFDSFRSQSQATPTTNATREDSQEAPEDSKIKFLQRISSSDSIDKKSLTKRPSFSSMSSFSGRSGSSSSTIPVPSNSWGMLMLSTLRNDDMLEDVCSLLTKDQKATLLLPVSQPSHPSAIIDREFIEDHVMLYQSPVDMTQIVSLSGIRGTFQKDRFVALGLVERPSVHGIAASNADTSTKTRFDSFNLDPMSITSDHPSINILASHVDVSIANDQTITVDNASEVVAPPPSQDTAVDTKATPESADMARNASETSSEINLQFPPTQSKRPRRDDDQYIRSAGADVLLPLLIYTVVKSNPQKFVSNLKFIQRYRMSSKLIGEASYCLTNMLAVVAFLETTNLVGLGLSADRIMSDLSDLKAGSGSNGPNSKQRFRSPQVDQLAGGGRKLVSDVVDGVFDGIGRFWRTPESTSSASPPVLPPPTNTNKTVGGLLSMPGMAAMEEVKNQVVGRVRGSSDASSIKSQEARKQNELKEMSRTHTNESVDTQDSRPLWQRSNSQSRTDMFQSMLQAPSQFMASVVPRPSSAASSTTPLGEGPLPKFLEMKSVEEMKIGEVAELLADYKRLAAIIKQSQL</sequence>
<feature type="compositionally biased region" description="Low complexity" evidence="1">
    <location>
        <begin position="55"/>
        <end position="71"/>
    </location>
</feature>
<dbReference type="EMBL" id="MU620907">
    <property type="protein sequence ID" value="KAI8581261.1"/>
    <property type="molecule type" value="Genomic_DNA"/>
</dbReference>
<dbReference type="SMART" id="SM00167">
    <property type="entry name" value="VPS9"/>
    <property type="match status" value="1"/>
</dbReference>
<dbReference type="GO" id="GO:0031267">
    <property type="term" value="F:small GTPase binding"/>
    <property type="evidence" value="ECO:0007669"/>
    <property type="project" value="TreeGrafter"/>
</dbReference>